<evidence type="ECO:0000256" key="5">
    <source>
        <dbReference type="ARBA" id="ARBA00023285"/>
    </source>
</evidence>
<dbReference type="EMBL" id="FQXQ01000001">
    <property type="protein sequence ID" value="SHH36849.1"/>
    <property type="molecule type" value="Genomic_DNA"/>
</dbReference>
<dbReference type="GO" id="GO:0046872">
    <property type="term" value="F:metal ion binding"/>
    <property type="evidence" value="ECO:0007669"/>
    <property type="project" value="UniProtKB-KW"/>
</dbReference>
<reference evidence="8" key="1">
    <citation type="submission" date="2016-11" db="EMBL/GenBank/DDBJ databases">
        <authorList>
            <person name="Varghese N."/>
            <person name="Submissions S."/>
        </authorList>
    </citation>
    <scope>NUCLEOTIDE SEQUENCE [LARGE SCALE GENOMIC DNA]</scope>
    <source>
        <strain evidence="8">DSM 100572</strain>
    </source>
</reference>
<dbReference type="STRING" id="1195760.SAMN05444281_0265"/>
<keyword evidence="2" id="KW-0479">Metal-binding</keyword>
<dbReference type="GO" id="GO:0006526">
    <property type="term" value="P:L-arginine biosynthetic process"/>
    <property type="evidence" value="ECO:0007669"/>
    <property type="project" value="TreeGrafter"/>
</dbReference>
<dbReference type="AlphaFoldDB" id="A0A1M5SEF3"/>
<dbReference type="GO" id="GO:0008777">
    <property type="term" value="F:acetylornithine deacetylase activity"/>
    <property type="evidence" value="ECO:0007669"/>
    <property type="project" value="TreeGrafter"/>
</dbReference>
<dbReference type="Proteomes" id="UP000184109">
    <property type="component" value="Unassembled WGS sequence"/>
</dbReference>
<dbReference type="InterPro" id="IPR001261">
    <property type="entry name" value="ArgE/DapE_CS"/>
</dbReference>
<organism evidence="7 8">
    <name type="scientific">Wenyingzhuangia marina</name>
    <dbReference type="NCBI Taxonomy" id="1195760"/>
    <lineage>
        <taxon>Bacteria</taxon>
        <taxon>Pseudomonadati</taxon>
        <taxon>Bacteroidota</taxon>
        <taxon>Flavobacteriia</taxon>
        <taxon>Flavobacteriales</taxon>
        <taxon>Flavobacteriaceae</taxon>
        <taxon>Wenyingzhuangia</taxon>
    </lineage>
</organism>
<dbReference type="InterPro" id="IPR002933">
    <property type="entry name" value="Peptidase_M20"/>
</dbReference>
<sequence length="367" mass="40769">MITLQTFGLYKLRDMIEKLQKQALELLQSLIQTQSFSKEEEPTAEILANWLTDRGVEVKRDLNNVWATNQYFDESKPTILLNSHHDTVKPNQAYTRDPFEAKIEGDKLYGLGSNDAGGCLVGLMSAFVYFYPQKDLKYNFVLAATAEEEISGENGIAYMQDIMPRIDVAIVGEPTLLDLAIAEKGLVVFDGKVTGTPGHAAHIPNHQNPIFKALKDLEWINSYKFPKVSPFLGEVKMTVSQINAGNQHNVVPSELTFVVDCRVTDQYTNAEIAEIIAENTECDVIPRSLRLNSSSIDPNHDIVKSGVALGKKTYGSPTLSDQCRLTCQSVKIGPGDSLRSHSADEFIYVQEVYDGVAFYVELLKGIV</sequence>
<evidence type="ECO:0000259" key="6">
    <source>
        <dbReference type="Pfam" id="PF07687"/>
    </source>
</evidence>
<gene>
    <name evidence="7" type="ORF">SAMN05444281_0265</name>
</gene>
<keyword evidence="5" id="KW-0170">Cobalt</keyword>
<dbReference type="PANTHER" id="PTHR43808:SF31">
    <property type="entry name" value="N-ACETYL-L-CITRULLINE DEACETYLASE"/>
    <property type="match status" value="1"/>
</dbReference>
<dbReference type="PROSITE" id="PS00758">
    <property type="entry name" value="ARGE_DAPE_CPG2_1"/>
    <property type="match status" value="1"/>
</dbReference>
<dbReference type="SUPFAM" id="SSF55031">
    <property type="entry name" value="Bacterial exopeptidase dimerisation domain"/>
    <property type="match status" value="1"/>
</dbReference>
<accession>A0A1M5SEF3</accession>
<dbReference type="InterPro" id="IPR036264">
    <property type="entry name" value="Bact_exopeptidase_dim_dom"/>
</dbReference>
<comment type="cofactor">
    <cofactor evidence="1">
        <name>Zn(2+)</name>
        <dbReference type="ChEBI" id="CHEBI:29105"/>
    </cofactor>
</comment>
<evidence type="ECO:0000313" key="8">
    <source>
        <dbReference type="Proteomes" id="UP000184109"/>
    </source>
</evidence>
<evidence type="ECO:0000256" key="1">
    <source>
        <dbReference type="ARBA" id="ARBA00001947"/>
    </source>
</evidence>
<feature type="domain" description="Peptidase M20 dimerisation" evidence="6">
    <location>
        <begin position="181"/>
        <end position="278"/>
    </location>
</feature>
<keyword evidence="8" id="KW-1185">Reference proteome</keyword>
<dbReference type="Pfam" id="PF07687">
    <property type="entry name" value="M20_dimer"/>
    <property type="match status" value="1"/>
</dbReference>
<evidence type="ECO:0000256" key="2">
    <source>
        <dbReference type="ARBA" id="ARBA00022723"/>
    </source>
</evidence>
<evidence type="ECO:0000313" key="7">
    <source>
        <dbReference type="EMBL" id="SHH36849.1"/>
    </source>
</evidence>
<dbReference type="PANTHER" id="PTHR43808">
    <property type="entry name" value="ACETYLORNITHINE DEACETYLASE"/>
    <property type="match status" value="1"/>
</dbReference>
<dbReference type="Gene3D" id="3.30.70.360">
    <property type="match status" value="1"/>
</dbReference>
<dbReference type="InterPro" id="IPR011650">
    <property type="entry name" value="Peptidase_M20_dimer"/>
</dbReference>
<dbReference type="CDD" id="cd05651">
    <property type="entry name" value="M20_ArgE_DapE-like"/>
    <property type="match status" value="1"/>
</dbReference>
<keyword evidence="3" id="KW-0378">Hydrolase</keyword>
<evidence type="ECO:0000256" key="3">
    <source>
        <dbReference type="ARBA" id="ARBA00022801"/>
    </source>
</evidence>
<dbReference type="Pfam" id="PF01546">
    <property type="entry name" value="Peptidase_M20"/>
    <property type="match status" value="1"/>
</dbReference>
<dbReference type="Gene3D" id="3.40.630.10">
    <property type="entry name" value="Zn peptidases"/>
    <property type="match status" value="1"/>
</dbReference>
<proteinExistence type="predicted"/>
<evidence type="ECO:0000256" key="4">
    <source>
        <dbReference type="ARBA" id="ARBA00022833"/>
    </source>
</evidence>
<keyword evidence="4" id="KW-0862">Zinc</keyword>
<protein>
    <submittedName>
        <fullName evidence="7">Acetylornithine deacetylase</fullName>
    </submittedName>
</protein>
<dbReference type="SUPFAM" id="SSF53187">
    <property type="entry name" value="Zn-dependent exopeptidases"/>
    <property type="match status" value="1"/>
</dbReference>
<dbReference type="InterPro" id="IPR050072">
    <property type="entry name" value="Peptidase_M20A"/>
</dbReference>
<name>A0A1M5SEF3_9FLAO</name>